<keyword evidence="4" id="KW-1185">Reference proteome</keyword>
<dbReference type="GO" id="GO:0043683">
    <property type="term" value="P:type IV pilus assembly"/>
    <property type="evidence" value="ECO:0007669"/>
    <property type="project" value="TreeGrafter"/>
</dbReference>
<evidence type="ECO:0000313" key="4">
    <source>
        <dbReference type="Proteomes" id="UP000218054"/>
    </source>
</evidence>
<gene>
    <name evidence="3" type="ORF">CK625_04095</name>
</gene>
<keyword evidence="2" id="KW-0472">Membrane</keyword>
<keyword evidence="2" id="KW-1133">Transmembrane helix</keyword>
<dbReference type="AlphaFoldDB" id="A0A2A2ALM5"/>
<name>A0A2A2ALM5_9BURK</name>
<comment type="caution">
    <text evidence="3">The sequence shown here is derived from an EMBL/GenBank/DDBJ whole genome shotgun (WGS) entry which is preliminary data.</text>
</comment>
<dbReference type="RefSeq" id="WP_095538924.1">
    <property type="nucleotide sequence ID" value="NZ_NSJB01000001.1"/>
</dbReference>
<organism evidence="3 4">
    <name type="scientific">Vandammella animalimorsus</name>
    <dbReference type="NCBI Taxonomy" id="2029117"/>
    <lineage>
        <taxon>Bacteria</taxon>
        <taxon>Pseudomonadati</taxon>
        <taxon>Pseudomonadota</taxon>
        <taxon>Betaproteobacteria</taxon>
        <taxon>Burkholderiales</taxon>
        <taxon>Comamonadaceae</taxon>
        <taxon>Vandammella</taxon>
    </lineage>
</organism>
<dbReference type="Proteomes" id="UP000218054">
    <property type="component" value="Unassembled WGS sequence"/>
</dbReference>
<dbReference type="InterPro" id="IPR007813">
    <property type="entry name" value="PilN"/>
</dbReference>
<feature type="transmembrane region" description="Helical" evidence="2">
    <location>
        <begin position="21"/>
        <end position="43"/>
    </location>
</feature>
<proteinExistence type="predicted"/>
<keyword evidence="1" id="KW-0175">Coiled coil</keyword>
<accession>A0A2A2ALM5</accession>
<feature type="coiled-coil region" evidence="1">
    <location>
        <begin position="47"/>
        <end position="94"/>
    </location>
</feature>
<dbReference type="Pfam" id="PF05137">
    <property type="entry name" value="PilN"/>
    <property type="match status" value="1"/>
</dbReference>
<evidence type="ECO:0000256" key="2">
    <source>
        <dbReference type="SAM" id="Phobius"/>
    </source>
</evidence>
<dbReference type="InterPro" id="IPR052534">
    <property type="entry name" value="Extracell_DNA_Util/SecSys_Comp"/>
</dbReference>
<protein>
    <submittedName>
        <fullName evidence="3">Fimbrial protein</fullName>
    </submittedName>
</protein>
<dbReference type="PANTHER" id="PTHR40278:SF2">
    <property type="entry name" value="TYPE IV PILUS INNER MEMBRANE COMPONENT PILN"/>
    <property type="match status" value="1"/>
</dbReference>
<reference evidence="3 4" key="1">
    <citation type="submission" date="2017-08" db="EMBL/GenBank/DDBJ databases">
        <title>WGS of Clinical strains of the CDC Group NO-1 linked to zoonotic infections in humans.</title>
        <authorList>
            <person name="Bernier A.-M."/>
            <person name="Bernard K."/>
        </authorList>
    </citation>
    <scope>NUCLEOTIDE SEQUENCE [LARGE SCALE GENOMIC DNA]</scope>
    <source>
        <strain evidence="3 4">NML00-0135</strain>
    </source>
</reference>
<dbReference type="PANTHER" id="PTHR40278">
    <property type="entry name" value="DNA UTILIZATION PROTEIN HOFN"/>
    <property type="match status" value="1"/>
</dbReference>
<dbReference type="EMBL" id="NSJB01000001">
    <property type="protein sequence ID" value="PAT38643.1"/>
    <property type="molecule type" value="Genomic_DNA"/>
</dbReference>
<keyword evidence="2" id="KW-0812">Transmembrane</keyword>
<sequence>MIQINLLPHREAAKKVRKETFMASCVLSAIAGAAIAGGIYLFFQTLIADQENANRMIEQENARLKDQIKEVANIEAEIAALKARQEAVENLQSERNLPVELLNEIVQETPNGSYVTSLNKTAKTVALMGIAQSNQTVADLLRNITDDMPWDSKPQLVETKVAKINLGANRERQAFGYSLNFGLNKKGADEESSGAKK</sequence>
<evidence type="ECO:0000256" key="1">
    <source>
        <dbReference type="SAM" id="Coils"/>
    </source>
</evidence>
<evidence type="ECO:0000313" key="3">
    <source>
        <dbReference type="EMBL" id="PAT38643.1"/>
    </source>
</evidence>
<dbReference type="GO" id="GO:0043107">
    <property type="term" value="P:type IV pilus-dependent motility"/>
    <property type="evidence" value="ECO:0007669"/>
    <property type="project" value="TreeGrafter"/>
</dbReference>